<evidence type="ECO:0000256" key="3">
    <source>
        <dbReference type="ARBA" id="ARBA00022729"/>
    </source>
</evidence>
<dbReference type="EMBL" id="CP048222">
    <property type="protein sequence ID" value="QHT69667.1"/>
    <property type="molecule type" value="Genomic_DNA"/>
</dbReference>
<dbReference type="Pfam" id="PF07980">
    <property type="entry name" value="SusD_RagB"/>
    <property type="match status" value="1"/>
</dbReference>
<dbReference type="Proteomes" id="UP000480178">
    <property type="component" value="Chromosome"/>
</dbReference>
<accession>A0A6C0GP08</accession>
<dbReference type="InterPro" id="IPR033985">
    <property type="entry name" value="SusD-like_N"/>
</dbReference>
<evidence type="ECO:0000259" key="7">
    <source>
        <dbReference type="Pfam" id="PF07980"/>
    </source>
</evidence>
<dbReference type="CDD" id="cd08977">
    <property type="entry name" value="SusD"/>
    <property type="match status" value="1"/>
</dbReference>
<evidence type="ECO:0000259" key="8">
    <source>
        <dbReference type="Pfam" id="PF14322"/>
    </source>
</evidence>
<evidence type="ECO:0000256" key="2">
    <source>
        <dbReference type="ARBA" id="ARBA00006275"/>
    </source>
</evidence>
<comment type="similarity">
    <text evidence="2">Belongs to the SusD family.</text>
</comment>
<protein>
    <submittedName>
        <fullName evidence="9">RagB/SusD family nutrient uptake outer membrane protein</fullName>
    </submittedName>
</protein>
<dbReference type="PROSITE" id="PS50005">
    <property type="entry name" value="TPR"/>
    <property type="match status" value="1"/>
</dbReference>
<evidence type="ECO:0000256" key="4">
    <source>
        <dbReference type="ARBA" id="ARBA00023136"/>
    </source>
</evidence>
<dbReference type="SUPFAM" id="SSF48452">
    <property type="entry name" value="TPR-like"/>
    <property type="match status" value="1"/>
</dbReference>
<organism evidence="9 10">
    <name type="scientific">Rhodocytophaga rosea</name>
    <dbReference type="NCBI Taxonomy" id="2704465"/>
    <lineage>
        <taxon>Bacteria</taxon>
        <taxon>Pseudomonadati</taxon>
        <taxon>Bacteroidota</taxon>
        <taxon>Cytophagia</taxon>
        <taxon>Cytophagales</taxon>
        <taxon>Rhodocytophagaceae</taxon>
        <taxon>Rhodocytophaga</taxon>
    </lineage>
</organism>
<name>A0A6C0GP08_9BACT</name>
<proteinExistence type="inferred from homology"/>
<evidence type="ECO:0000313" key="10">
    <source>
        <dbReference type="Proteomes" id="UP000480178"/>
    </source>
</evidence>
<dbReference type="GO" id="GO:0009279">
    <property type="term" value="C:cell outer membrane"/>
    <property type="evidence" value="ECO:0007669"/>
    <property type="project" value="UniProtKB-SubCell"/>
</dbReference>
<dbReference type="InterPro" id="IPR019734">
    <property type="entry name" value="TPR_rpt"/>
</dbReference>
<keyword evidence="10" id="KW-1185">Reference proteome</keyword>
<reference evidence="9 10" key="1">
    <citation type="submission" date="2020-01" db="EMBL/GenBank/DDBJ databases">
        <authorList>
            <person name="Kim M.K."/>
        </authorList>
    </citation>
    <scope>NUCLEOTIDE SEQUENCE [LARGE SCALE GENOMIC DNA]</scope>
    <source>
        <strain evidence="9 10">172606-1</strain>
    </source>
</reference>
<dbReference type="AlphaFoldDB" id="A0A6C0GP08"/>
<dbReference type="Pfam" id="PF14322">
    <property type="entry name" value="SusD-like_3"/>
    <property type="match status" value="1"/>
</dbReference>
<dbReference type="KEGG" id="rhoz:GXP67_24970"/>
<dbReference type="Gene3D" id="1.25.40.390">
    <property type="match status" value="1"/>
</dbReference>
<feature type="domain" description="RagB/SusD" evidence="7">
    <location>
        <begin position="265"/>
        <end position="525"/>
    </location>
</feature>
<evidence type="ECO:0000256" key="1">
    <source>
        <dbReference type="ARBA" id="ARBA00004442"/>
    </source>
</evidence>
<feature type="domain" description="SusD-like N-terminal" evidence="8">
    <location>
        <begin position="73"/>
        <end position="224"/>
    </location>
</feature>
<keyword evidence="6" id="KW-0802">TPR repeat</keyword>
<feature type="repeat" description="TPR" evidence="6">
    <location>
        <begin position="213"/>
        <end position="246"/>
    </location>
</feature>
<dbReference type="InterPro" id="IPR011990">
    <property type="entry name" value="TPR-like_helical_dom_sf"/>
</dbReference>
<evidence type="ECO:0000256" key="6">
    <source>
        <dbReference type="PROSITE-ProRule" id="PRU00339"/>
    </source>
</evidence>
<dbReference type="RefSeq" id="WP_162445651.1">
    <property type="nucleotide sequence ID" value="NZ_CP048222.1"/>
</dbReference>
<sequence length="525" mass="60237">MKIHKVLLSLSLTFGLCITACEKEENLLNKSNPNAQTQGNFWKTEADAINGINATYANMQNRTITLWEIFHYDMRSDEGYSQSPWTELANVGKFIINDYNIAFVREMYTDVYRTIYRSNQVITLVPNIQMDDKLKSRILAEAKFIRAHMYFKLVTLWGGVPIITTIQLPTDRPQQATEAEVWAQIEKDFTEAKADLWTKAEYTGNNVGRVSKEGATAYLGRVFLQQKKYTEAAAQFKEIIDMVPAKFDLMPEFKDNFTEEFENNKESLFEIQFANNNGKVSGFPIYDAAGGDETSERAQFFGVRTSDFPAPEVVGGWCDGQPTKWLLNQFLIEKDKDGNVDPRLQYTLYYKHPGELLFGKTYEERKIDENQRFWKKYTNYFKSTEGYFSGINTRDLRLADIYLMYAEALNELGRTAEAIPFANRVRERSNMNPLDIGLGQVAFRERLRHDRVLELAGESKRFLDMKRYGILGPELAGPTPDLPANVADFDTEFKNFVKGKSEYLPIPLYEIDALGAGKIKQNPGY</sequence>
<keyword evidence="3" id="KW-0732">Signal</keyword>
<keyword evidence="5" id="KW-0998">Cell outer membrane</keyword>
<gene>
    <name evidence="9" type="ORF">GXP67_24970</name>
</gene>
<evidence type="ECO:0000256" key="5">
    <source>
        <dbReference type="ARBA" id="ARBA00023237"/>
    </source>
</evidence>
<comment type="subcellular location">
    <subcellularLocation>
        <location evidence="1">Cell outer membrane</location>
    </subcellularLocation>
</comment>
<evidence type="ECO:0000313" key="9">
    <source>
        <dbReference type="EMBL" id="QHT69667.1"/>
    </source>
</evidence>
<dbReference type="InterPro" id="IPR012944">
    <property type="entry name" value="SusD_RagB_dom"/>
</dbReference>
<keyword evidence="4" id="KW-0472">Membrane</keyword>